<keyword evidence="2" id="KW-1185">Reference proteome</keyword>
<name>A0A022Y3E9_TRISD</name>
<evidence type="ECO:0000313" key="1">
    <source>
        <dbReference type="EMBL" id="EZF77324.1"/>
    </source>
</evidence>
<organism evidence="1 2">
    <name type="scientific">Trichophyton soudanense CBS 452.61</name>
    <dbReference type="NCBI Taxonomy" id="1215331"/>
    <lineage>
        <taxon>Eukaryota</taxon>
        <taxon>Fungi</taxon>
        <taxon>Dikarya</taxon>
        <taxon>Ascomycota</taxon>
        <taxon>Pezizomycotina</taxon>
        <taxon>Eurotiomycetes</taxon>
        <taxon>Eurotiomycetidae</taxon>
        <taxon>Onygenales</taxon>
        <taxon>Arthrodermataceae</taxon>
        <taxon>Trichophyton</taxon>
    </lineage>
</organism>
<protein>
    <submittedName>
        <fullName evidence="1">Uncharacterized protein</fullName>
    </submittedName>
</protein>
<evidence type="ECO:0000313" key="2">
    <source>
        <dbReference type="Proteomes" id="UP000023623"/>
    </source>
</evidence>
<dbReference type="EMBL" id="KK208750">
    <property type="protein sequence ID" value="EZF77324.1"/>
    <property type="molecule type" value="Genomic_DNA"/>
</dbReference>
<dbReference type="OrthoDB" id="4167595at2759"/>
<dbReference type="AlphaFoldDB" id="A0A022Y3E9"/>
<sequence>MEQLEFIYRNSWEHSVYTSFFMIEYILEVLHRSWADFLVNPHIDYMQAKAELEKRPPSDLTQLWQHGDGLCTSLAVFVANNIDANFSFQDLQGYHRAALSPDGLIIDSMARKLLSGTEGQVLSGYKGKWKFLKSPTLTLSFKSNNQATFDDFSPLQNREEAIVRCLLQLTSKKDFICMFRTISSSKLRFNGRICFNVSTRVINWSRLVSNEWVESKATFNGMGTAASNLDCRESLLHFGMTDGRREQYERVSGVIERLWDALLQTFGFPELK</sequence>
<dbReference type="HOGENOM" id="CLU_973106_0_0_1"/>
<dbReference type="Proteomes" id="UP000023623">
    <property type="component" value="Unassembled WGS sequence"/>
</dbReference>
<reference evidence="1 2" key="1">
    <citation type="submission" date="2014-02" db="EMBL/GenBank/DDBJ databases">
        <title>The Genome Sequence of Trichophyton rubrum (morphotype soudanense) CBS 452.61.</title>
        <authorList>
            <consortium name="The Broad Institute Genomics Platform"/>
            <person name="Cuomo C.A."/>
            <person name="White T.C."/>
            <person name="Graser Y."/>
            <person name="Martinez-Rossi N."/>
            <person name="Heitman J."/>
            <person name="Young S.K."/>
            <person name="Zeng Q."/>
            <person name="Gargeya S."/>
            <person name="Abouelleil A."/>
            <person name="Alvarado L."/>
            <person name="Chapman S.B."/>
            <person name="Gainer-Dewar J."/>
            <person name="Goldberg J."/>
            <person name="Griggs A."/>
            <person name="Gujja S."/>
            <person name="Hansen M."/>
            <person name="Howarth C."/>
            <person name="Imamovic A."/>
            <person name="Larimer J."/>
            <person name="Martinez D."/>
            <person name="Murphy C."/>
            <person name="Pearson M.D."/>
            <person name="Persinoti G."/>
            <person name="Poon T."/>
            <person name="Priest M."/>
            <person name="Roberts A.D."/>
            <person name="Saif S."/>
            <person name="Shea T.D."/>
            <person name="Sykes S.N."/>
            <person name="Wortman J."/>
            <person name="Nusbaum C."/>
            <person name="Birren B."/>
        </authorList>
    </citation>
    <scope>NUCLEOTIDE SEQUENCE [LARGE SCALE GENOMIC DNA]</scope>
    <source>
        <strain evidence="1 2">CBS 452.61</strain>
    </source>
</reference>
<accession>A0A022Y3E9</accession>
<gene>
    <name evidence="1" type="ORF">H105_01348</name>
</gene>
<proteinExistence type="predicted"/>